<accession>A0A9X2EF42</accession>
<organism evidence="3 4">
    <name type="scientific">Sphingomicrobium sediminis</name>
    <dbReference type="NCBI Taxonomy" id="2950949"/>
    <lineage>
        <taxon>Bacteria</taxon>
        <taxon>Pseudomonadati</taxon>
        <taxon>Pseudomonadota</taxon>
        <taxon>Alphaproteobacteria</taxon>
        <taxon>Sphingomonadales</taxon>
        <taxon>Sphingomonadaceae</taxon>
        <taxon>Sphingomicrobium</taxon>
    </lineage>
</organism>
<feature type="short sequence motif" description="HXTX 2" evidence="2">
    <location>
        <begin position="121"/>
        <end position="124"/>
    </location>
</feature>
<dbReference type="Pfam" id="PF13563">
    <property type="entry name" value="2_5_RNA_ligase2"/>
    <property type="match status" value="1"/>
</dbReference>
<keyword evidence="1 2" id="KW-0378">Hydrolase</keyword>
<evidence type="ECO:0000256" key="2">
    <source>
        <dbReference type="HAMAP-Rule" id="MF_01940"/>
    </source>
</evidence>
<dbReference type="EMBL" id="JAMSHT010000001">
    <property type="protein sequence ID" value="MCM8556387.1"/>
    <property type="molecule type" value="Genomic_DNA"/>
</dbReference>
<dbReference type="InterPro" id="IPR009097">
    <property type="entry name" value="Cyclic_Pdiesterase"/>
</dbReference>
<gene>
    <name evidence="3" type="primary">thpR</name>
    <name evidence="3" type="ORF">NDO55_00960</name>
</gene>
<dbReference type="Proteomes" id="UP001155128">
    <property type="component" value="Unassembled WGS sequence"/>
</dbReference>
<dbReference type="AlphaFoldDB" id="A0A9X2EF42"/>
<dbReference type="RefSeq" id="WP_252111543.1">
    <property type="nucleotide sequence ID" value="NZ_JAMSHT010000001.1"/>
</dbReference>
<dbReference type="SUPFAM" id="SSF55144">
    <property type="entry name" value="LigT-like"/>
    <property type="match status" value="1"/>
</dbReference>
<sequence length="182" mass="20217">MHRLFVALPLPETLVDALAPAMEGGPSGLRWLDEEHLHCTLRFIGSVERPMAEEIAQNLAEMKASPVEVALSGVGIFDHGKRGALWARLAPKAPLRDLHERIDRRLVSLGLEPERRAYLPHITLARWSGGFIDARGWAERHAGLSSSPVTIDRFTLFESHLRQSGAEYDAIADFRLGRQPSA</sequence>
<comment type="function">
    <text evidence="2">Hydrolyzes RNA 2',3'-cyclic phosphodiester to an RNA 2'-phosphomonoester.</text>
</comment>
<evidence type="ECO:0000256" key="1">
    <source>
        <dbReference type="ARBA" id="ARBA00022801"/>
    </source>
</evidence>
<feature type="active site" description="Proton donor" evidence="2">
    <location>
        <position position="38"/>
    </location>
</feature>
<comment type="catalytic activity">
    <reaction evidence="2">
        <text>a 3'-end 2',3'-cyclophospho-ribonucleotide-RNA + H2O = a 3'-end 2'-phospho-ribonucleotide-RNA + H(+)</text>
        <dbReference type="Rhea" id="RHEA:11828"/>
        <dbReference type="Rhea" id="RHEA-COMP:10464"/>
        <dbReference type="Rhea" id="RHEA-COMP:17353"/>
        <dbReference type="ChEBI" id="CHEBI:15377"/>
        <dbReference type="ChEBI" id="CHEBI:15378"/>
        <dbReference type="ChEBI" id="CHEBI:83064"/>
        <dbReference type="ChEBI" id="CHEBI:173113"/>
        <dbReference type="EC" id="3.1.4.58"/>
    </reaction>
</comment>
<dbReference type="NCBIfam" id="TIGR02258">
    <property type="entry name" value="2_5_ligase"/>
    <property type="match status" value="1"/>
</dbReference>
<dbReference type="PANTHER" id="PTHR35561:SF1">
    <property type="entry name" value="RNA 2',3'-CYCLIC PHOSPHODIESTERASE"/>
    <property type="match status" value="1"/>
</dbReference>
<keyword evidence="4" id="KW-1185">Reference proteome</keyword>
<reference evidence="3" key="1">
    <citation type="submission" date="2022-06" db="EMBL/GenBank/DDBJ databases">
        <title>Sphingomicrobium sedimins sp. nov., a marine bacterium isolated from tidal flat.</title>
        <authorList>
            <person name="Kim C.-H."/>
            <person name="Yoo Y."/>
            <person name="Kim J.-J."/>
        </authorList>
    </citation>
    <scope>NUCLEOTIDE SEQUENCE</scope>
    <source>
        <strain evidence="3">GRR-S6-50</strain>
    </source>
</reference>
<dbReference type="GO" id="GO:0008664">
    <property type="term" value="F:RNA 2',3'-cyclic 3'-phosphodiesterase activity"/>
    <property type="evidence" value="ECO:0007669"/>
    <property type="project" value="UniProtKB-EC"/>
</dbReference>
<dbReference type="Gene3D" id="3.90.1140.10">
    <property type="entry name" value="Cyclic phosphodiesterase"/>
    <property type="match status" value="1"/>
</dbReference>
<evidence type="ECO:0000313" key="4">
    <source>
        <dbReference type="Proteomes" id="UP001155128"/>
    </source>
</evidence>
<proteinExistence type="inferred from homology"/>
<dbReference type="HAMAP" id="MF_01940">
    <property type="entry name" value="RNA_CPDase"/>
    <property type="match status" value="1"/>
</dbReference>
<dbReference type="EC" id="3.1.4.58" evidence="2"/>
<feature type="short sequence motif" description="HXTX 1" evidence="2">
    <location>
        <begin position="38"/>
        <end position="41"/>
    </location>
</feature>
<comment type="caution">
    <text evidence="3">The sequence shown here is derived from an EMBL/GenBank/DDBJ whole genome shotgun (WGS) entry which is preliminary data.</text>
</comment>
<name>A0A9X2EF42_9SPHN</name>
<dbReference type="InterPro" id="IPR004175">
    <property type="entry name" value="RNA_CPDase"/>
</dbReference>
<feature type="active site" description="Proton acceptor" evidence="2">
    <location>
        <position position="121"/>
    </location>
</feature>
<evidence type="ECO:0000313" key="3">
    <source>
        <dbReference type="EMBL" id="MCM8556387.1"/>
    </source>
</evidence>
<protein>
    <recommendedName>
        <fullName evidence="2">RNA 2',3'-cyclic phosphodiesterase</fullName>
        <shortName evidence="2">RNA 2',3'-CPDase</shortName>
        <ecNumber evidence="2">3.1.4.58</ecNumber>
    </recommendedName>
</protein>
<comment type="similarity">
    <text evidence="2">Belongs to the 2H phosphoesterase superfamily. ThpR family.</text>
</comment>
<dbReference type="GO" id="GO:0004113">
    <property type="term" value="F:2',3'-cyclic-nucleotide 3'-phosphodiesterase activity"/>
    <property type="evidence" value="ECO:0007669"/>
    <property type="project" value="InterPro"/>
</dbReference>
<dbReference type="PANTHER" id="PTHR35561">
    <property type="entry name" value="RNA 2',3'-CYCLIC PHOSPHODIESTERASE"/>
    <property type="match status" value="1"/>
</dbReference>